<evidence type="ECO:0000256" key="1">
    <source>
        <dbReference type="SAM" id="MobiDB-lite"/>
    </source>
</evidence>
<organism evidence="2">
    <name type="scientific">Sesamum calycinum</name>
    <dbReference type="NCBI Taxonomy" id="2727403"/>
    <lineage>
        <taxon>Eukaryota</taxon>
        <taxon>Viridiplantae</taxon>
        <taxon>Streptophyta</taxon>
        <taxon>Embryophyta</taxon>
        <taxon>Tracheophyta</taxon>
        <taxon>Spermatophyta</taxon>
        <taxon>Magnoliopsida</taxon>
        <taxon>eudicotyledons</taxon>
        <taxon>Gunneridae</taxon>
        <taxon>Pentapetalae</taxon>
        <taxon>asterids</taxon>
        <taxon>lamiids</taxon>
        <taxon>Lamiales</taxon>
        <taxon>Pedaliaceae</taxon>
        <taxon>Sesamum</taxon>
    </lineage>
</organism>
<feature type="compositionally biased region" description="Basic and acidic residues" evidence="1">
    <location>
        <begin position="14"/>
        <end position="35"/>
    </location>
</feature>
<dbReference type="EMBL" id="JACGWM010000010">
    <property type="protein sequence ID" value="KAL0346457.1"/>
    <property type="molecule type" value="Genomic_DNA"/>
</dbReference>
<protein>
    <submittedName>
        <fullName evidence="2">Uncharacterized protein</fullName>
    </submittedName>
</protein>
<reference evidence="2" key="2">
    <citation type="journal article" date="2024" name="Plant">
        <title>Genomic evolution and insights into agronomic trait innovations of Sesamum species.</title>
        <authorList>
            <person name="Miao H."/>
            <person name="Wang L."/>
            <person name="Qu L."/>
            <person name="Liu H."/>
            <person name="Sun Y."/>
            <person name="Le M."/>
            <person name="Wang Q."/>
            <person name="Wei S."/>
            <person name="Zheng Y."/>
            <person name="Lin W."/>
            <person name="Duan Y."/>
            <person name="Cao H."/>
            <person name="Xiong S."/>
            <person name="Wang X."/>
            <person name="Wei L."/>
            <person name="Li C."/>
            <person name="Ma Q."/>
            <person name="Ju M."/>
            <person name="Zhao R."/>
            <person name="Li G."/>
            <person name="Mu C."/>
            <person name="Tian Q."/>
            <person name="Mei H."/>
            <person name="Zhang T."/>
            <person name="Gao T."/>
            <person name="Zhang H."/>
        </authorList>
    </citation>
    <scope>NUCLEOTIDE SEQUENCE</scope>
    <source>
        <strain evidence="2">KEN8</strain>
    </source>
</reference>
<dbReference type="AlphaFoldDB" id="A0AAW2NRJ7"/>
<name>A0AAW2NRJ7_9LAMI</name>
<accession>A0AAW2NRJ7</accession>
<comment type="caution">
    <text evidence="2">The sequence shown here is derived from an EMBL/GenBank/DDBJ whole genome shotgun (WGS) entry which is preliminary data.</text>
</comment>
<evidence type="ECO:0000313" key="2">
    <source>
        <dbReference type="EMBL" id="KAL0346457.1"/>
    </source>
</evidence>
<gene>
    <name evidence="2" type="ORF">Scaly_1661700</name>
</gene>
<reference evidence="2" key="1">
    <citation type="submission" date="2020-06" db="EMBL/GenBank/DDBJ databases">
        <authorList>
            <person name="Li T."/>
            <person name="Hu X."/>
            <person name="Zhang T."/>
            <person name="Song X."/>
            <person name="Zhang H."/>
            <person name="Dai N."/>
            <person name="Sheng W."/>
            <person name="Hou X."/>
            <person name="Wei L."/>
        </authorList>
    </citation>
    <scope>NUCLEOTIDE SEQUENCE</scope>
    <source>
        <strain evidence="2">KEN8</strain>
        <tissue evidence="2">Leaf</tissue>
    </source>
</reference>
<feature type="region of interest" description="Disordered" evidence="1">
    <location>
        <begin position="14"/>
        <end position="52"/>
    </location>
</feature>
<sequence>MSCRYAKYYVEAIKRGNKRETEEPPETKDSNKRGTDPVPSPELDEETSATVQPMEELTIELAPSDPGKVTKIRSKMTENVRNQVINYLQMNKDIFAWTPKDLEGIDPGVITHHLNLEPSVKPVKQKK</sequence>
<proteinExistence type="predicted"/>